<feature type="transmembrane region" description="Helical" evidence="1">
    <location>
        <begin position="284"/>
        <end position="302"/>
    </location>
</feature>
<keyword evidence="3" id="KW-1185">Reference proteome</keyword>
<evidence type="ECO:0000256" key="1">
    <source>
        <dbReference type="SAM" id="Phobius"/>
    </source>
</evidence>
<name>A0ABS6CZV6_9FIRM</name>
<feature type="transmembrane region" description="Helical" evidence="1">
    <location>
        <begin position="343"/>
        <end position="362"/>
    </location>
</feature>
<dbReference type="EMBL" id="JABACJ020000002">
    <property type="protein sequence ID" value="MBU3874848.1"/>
    <property type="molecule type" value="Genomic_DNA"/>
</dbReference>
<protein>
    <submittedName>
        <fullName evidence="2">ABC transporter permease subunit</fullName>
    </submittedName>
</protein>
<dbReference type="Proteomes" id="UP000723714">
    <property type="component" value="Unassembled WGS sequence"/>
</dbReference>
<accession>A0ABS6CZV6</accession>
<dbReference type="RefSeq" id="WP_216239417.1">
    <property type="nucleotide sequence ID" value="NZ_JABACJ020000002.1"/>
</dbReference>
<evidence type="ECO:0000313" key="2">
    <source>
        <dbReference type="EMBL" id="MBU3874848.1"/>
    </source>
</evidence>
<feature type="transmembrane region" description="Helical" evidence="1">
    <location>
        <begin position="196"/>
        <end position="221"/>
    </location>
</feature>
<comment type="caution">
    <text evidence="2">The sequence shown here is derived from an EMBL/GenBank/DDBJ whole genome shotgun (WGS) entry which is preliminary data.</text>
</comment>
<keyword evidence="1" id="KW-0472">Membrane</keyword>
<feature type="transmembrane region" description="Helical" evidence="1">
    <location>
        <begin position="309"/>
        <end position="331"/>
    </location>
</feature>
<feature type="transmembrane region" description="Helical" evidence="1">
    <location>
        <begin position="255"/>
        <end position="278"/>
    </location>
</feature>
<feature type="transmembrane region" description="Helical" evidence="1">
    <location>
        <begin position="155"/>
        <end position="175"/>
    </location>
</feature>
<keyword evidence="1" id="KW-0812">Transmembrane</keyword>
<organism evidence="2 3">
    <name type="scientific">Faecalicatena faecalis</name>
    <dbReference type="NCBI Taxonomy" id="2726362"/>
    <lineage>
        <taxon>Bacteria</taxon>
        <taxon>Bacillati</taxon>
        <taxon>Bacillota</taxon>
        <taxon>Clostridia</taxon>
        <taxon>Lachnospirales</taxon>
        <taxon>Lachnospiraceae</taxon>
        <taxon>Faecalicatena</taxon>
    </lineage>
</organism>
<gene>
    <name evidence="2" type="ORF">HGO97_003340</name>
</gene>
<keyword evidence="1" id="KW-1133">Transmembrane helix</keyword>
<feature type="transmembrane region" description="Helical" evidence="1">
    <location>
        <begin position="16"/>
        <end position="35"/>
    </location>
</feature>
<feature type="transmembrane region" description="Helical" evidence="1">
    <location>
        <begin position="227"/>
        <end position="248"/>
    </location>
</feature>
<reference evidence="2 3" key="1">
    <citation type="submission" date="2021-06" db="EMBL/GenBank/DDBJ databases">
        <title>Faecalicatena sp. nov. isolated from porcine feces.</title>
        <authorList>
            <person name="Oh B.S."/>
            <person name="Lee J.H."/>
        </authorList>
    </citation>
    <scope>NUCLEOTIDE SEQUENCE [LARGE SCALE GENOMIC DNA]</scope>
    <source>
        <strain evidence="2 3">AGMB00832</strain>
    </source>
</reference>
<evidence type="ECO:0000313" key="3">
    <source>
        <dbReference type="Proteomes" id="UP000723714"/>
    </source>
</evidence>
<proteinExistence type="predicted"/>
<sequence length="370" mass="41985">MWKILREEIRKTASRKIIWCGIVLVLAFVTFRMGIVLKEYSATIDGQTYIGKEGIKKDQELAKDFAGPFTEEMVNAIHDRFGFYYYNEEKNEFVGNFWNEYITDKMTNTMETNGDDPNEIKFVEGEEWENNAAPLLKGDLRFDYLYGWEDFRETMTLVTLLMLIILIIGMAPVFSEEYTQHTADILLTTEHGKKKGIWLKTAAALITAAGTYCLVVLYMWLLYRVIFGAQGLNASAVLLTGPSIFGYCPKTVSGFFLLMMGLGLAAVILLTALVLAVSSASKNAFLSVVISAAVFIIPYVWMKVIAPMNIFGVGFTKVIWHFMVSMPYYLQMNWGYAFTADQIQLHIMIAVVTAFICVLLGYKKYRNYQG</sequence>